<protein>
    <submittedName>
        <fullName evidence="1">Uncharacterized protein LOC114336972</fullName>
    </submittedName>
</protein>
<evidence type="ECO:0000313" key="1">
    <source>
        <dbReference type="RefSeq" id="XP_028143147.1"/>
    </source>
</evidence>
<organism evidence="1">
    <name type="scientific">Diabrotica virgifera virgifera</name>
    <name type="common">western corn rootworm</name>
    <dbReference type="NCBI Taxonomy" id="50390"/>
    <lineage>
        <taxon>Eukaryota</taxon>
        <taxon>Metazoa</taxon>
        <taxon>Ecdysozoa</taxon>
        <taxon>Arthropoda</taxon>
        <taxon>Hexapoda</taxon>
        <taxon>Insecta</taxon>
        <taxon>Pterygota</taxon>
        <taxon>Neoptera</taxon>
        <taxon>Endopterygota</taxon>
        <taxon>Coleoptera</taxon>
        <taxon>Polyphaga</taxon>
        <taxon>Cucujiformia</taxon>
        <taxon>Chrysomeloidea</taxon>
        <taxon>Chrysomelidae</taxon>
        <taxon>Galerucinae</taxon>
        <taxon>Diabroticina</taxon>
        <taxon>Diabroticites</taxon>
        <taxon>Diabrotica</taxon>
    </lineage>
</organism>
<sequence length="161" mass="19434">MDVRTYRGANIDSDHFLVGTRIRARISNAKKERSTKTTRLNIELLKNPQTVERFQNYIETNCIINENLTISEQWEMCKNNIKDAANNILGPEKSPSRNDWFDAECEDITRRKNDAYKQMQQRKTREKQQKYKDLRREEKCIHRRKRKIYEKRILEELEALK</sequence>
<name>A0A6P7G883_DIAVI</name>
<dbReference type="RefSeq" id="XP_028143147.1">
    <property type="nucleotide sequence ID" value="XM_028287346.1"/>
</dbReference>
<proteinExistence type="predicted"/>
<gene>
    <name evidence="1" type="primary">LOC114336972</name>
</gene>
<reference evidence="1" key="1">
    <citation type="submission" date="2025-08" db="UniProtKB">
        <authorList>
            <consortium name="RefSeq"/>
        </authorList>
    </citation>
    <scope>IDENTIFICATION</scope>
    <source>
        <tissue evidence="1">Whole insect</tissue>
    </source>
</reference>
<dbReference type="InParanoid" id="A0A6P7G883"/>
<dbReference type="AlphaFoldDB" id="A0A6P7G883"/>
<accession>A0A6P7G883</accession>